<dbReference type="InterPro" id="IPR050490">
    <property type="entry name" value="Bact_solute-bd_prot1"/>
</dbReference>
<gene>
    <name evidence="2" type="ORF">NEA10_04185</name>
</gene>
<keyword evidence="3" id="KW-1185">Reference proteome</keyword>
<evidence type="ECO:0000256" key="1">
    <source>
        <dbReference type="SAM" id="SignalP"/>
    </source>
</evidence>
<name>A0ABY5ARU6_9CYAN</name>
<sequence>MKQRILAWRPVILALACSLLLTACQITPSPADGLLTLTLWHGINPPSNRDVFDELVAEFNAEQSDFQIEALYVGQPDQQLPKIFTAVVGGVPPDLLWFTPMITGQLVKLGAIRPLEDWFEASPHPQDLDPALLSGMTLNDQIWSIPMATNNLGLFYRPSLFQDAGIETLPQTWEELREVARTLTVDENGNGRPDRHGILLSLGTGEWTVFTWLGFLHSMGGELIEDGVPNLVTPEAIAALQFWADLVADGSVKLSQPGRGYELNDYIAGRVAMQLTGPWTLEELESLDIDYDAMPIPAAEQQATVLGGEQLFVMKTRPEREQAALKFLEFVLSDRFQTQWALGTGYLPVTRTARESEAYQTYLRDRPILTVFLEQMSGAHSRPILANYARLSDSLGRAIEQTLLGSDPATALETAQRRIDRIWQP</sequence>
<dbReference type="Gene3D" id="3.40.190.10">
    <property type="entry name" value="Periplasmic binding protein-like II"/>
    <property type="match status" value="1"/>
</dbReference>
<evidence type="ECO:0000313" key="2">
    <source>
        <dbReference type="EMBL" id="USR91934.1"/>
    </source>
</evidence>
<dbReference type="Proteomes" id="UP001056708">
    <property type="component" value="Chromosome"/>
</dbReference>
<dbReference type="EMBL" id="CP098611">
    <property type="protein sequence ID" value="USR91934.1"/>
    <property type="molecule type" value="Genomic_DNA"/>
</dbReference>
<dbReference type="Pfam" id="PF13416">
    <property type="entry name" value="SBP_bac_8"/>
    <property type="match status" value="1"/>
</dbReference>
<proteinExistence type="predicted"/>
<evidence type="ECO:0000313" key="3">
    <source>
        <dbReference type="Proteomes" id="UP001056708"/>
    </source>
</evidence>
<dbReference type="SUPFAM" id="SSF53850">
    <property type="entry name" value="Periplasmic binding protein-like II"/>
    <property type="match status" value="1"/>
</dbReference>
<dbReference type="PROSITE" id="PS51257">
    <property type="entry name" value="PROKAR_LIPOPROTEIN"/>
    <property type="match status" value="1"/>
</dbReference>
<dbReference type="CDD" id="cd14748">
    <property type="entry name" value="PBP2_UgpB"/>
    <property type="match status" value="1"/>
</dbReference>
<dbReference type="RefSeq" id="WP_252663970.1">
    <property type="nucleotide sequence ID" value="NZ_CP098611.1"/>
</dbReference>
<feature type="signal peptide" evidence="1">
    <location>
        <begin position="1"/>
        <end position="23"/>
    </location>
</feature>
<dbReference type="InterPro" id="IPR006059">
    <property type="entry name" value="SBP"/>
</dbReference>
<feature type="chain" id="PRO_5045582811" evidence="1">
    <location>
        <begin position="24"/>
        <end position="425"/>
    </location>
</feature>
<protein>
    <submittedName>
        <fullName evidence="2">ABC transporter substrate-binding protein</fullName>
    </submittedName>
</protein>
<organism evidence="2 3">
    <name type="scientific">Phormidium yuhuli AB48</name>
    <dbReference type="NCBI Taxonomy" id="2940671"/>
    <lineage>
        <taxon>Bacteria</taxon>
        <taxon>Bacillati</taxon>
        <taxon>Cyanobacteriota</taxon>
        <taxon>Cyanophyceae</taxon>
        <taxon>Oscillatoriophycideae</taxon>
        <taxon>Oscillatoriales</taxon>
        <taxon>Oscillatoriaceae</taxon>
        <taxon>Phormidium</taxon>
        <taxon>Phormidium yuhuli</taxon>
    </lineage>
</organism>
<accession>A0ABY5ARU6</accession>
<dbReference type="PANTHER" id="PTHR43649">
    <property type="entry name" value="ARABINOSE-BINDING PROTEIN-RELATED"/>
    <property type="match status" value="1"/>
</dbReference>
<keyword evidence="1" id="KW-0732">Signal</keyword>
<dbReference type="PANTHER" id="PTHR43649:SF30">
    <property type="entry name" value="ABC TRANSPORTER SUBSTRATE-BINDING PROTEIN"/>
    <property type="match status" value="1"/>
</dbReference>
<reference evidence="2" key="1">
    <citation type="submission" date="2022-06" db="EMBL/GenBank/DDBJ databases">
        <title>Genome sequence of Phormidium yuhuli AB48 isolated from an industrial photobioreactor environment.</title>
        <authorList>
            <person name="Qiu Y."/>
            <person name="Noonan A.J.C."/>
            <person name="Dofher K."/>
            <person name="Koch M."/>
            <person name="Kieft B."/>
            <person name="Lin X."/>
            <person name="Ziels R.M."/>
            <person name="Hallam S.J."/>
        </authorList>
    </citation>
    <scope>NUCLEOTIDE SEQUENCE</scope>
    <source>
        <strain evidence="2">AB48</strain>
    </source>
</reference>